<feature type="domain" description="RagB/SusD" evidence="7">
    <location>
        <begin position="354"/>
        <end position="645"/>
    </location>
</feature>
<sequence>MNFLKNIRKGRCTAAGVATVLILSFFASCKNYLDVIPDNVATIDNAFAMRSEAIKYLYACYSYMPKDGDLTLDPAILGGDEIWALYNTGRPEFDHRLFNLARGLQNSINPIGQFHWDELYKGIRDCNIFLENINRVPDLTAEERSAWIAEVKFLKAYYHFYLLRMYGAVPLMKESIPVDADISQFKVARSPADSCFSYINTLLNEAKDKLPMQVSDPMSMLGRITRPIAYSLKAKVLVTAASPLFNGNTDQTSLKNTDGTPLFNTTYSPAKWDSAAAACKAAIDICHQAGNSLFKFTPTDKQTTQQIRTQMSLRNAFNERWNSEIIWGNTQSIANLIQKVAAVKIDHSRLENARIMSELAPPLKIADMFYTDKGIPINEDNSWNQSNLQTKTGTSGDELYIRRDYVTSANNFNREPRFYAWLGFDGGVWYAEGDNGRAYDNNPGNFFYVSNRKGQPNGKVEEDYGPVTGYYVKKYVHYENVQGSGSSDYSVREYPWPVMRLAQLYLLYAEALNESQGPVEEVHQYIDLVRARAGLQPVRTSWTNYSNNPGKYTTKEGMRDIIQTEELIELAFEGHRFWDLRRWKRALEEFNRRPVQGWDIDQSSPQFYYRPKMIFQQRFMLRDYFWPISDYNLVVNPKLVQNIGW</sequence>
<dbReference type="InterPro" id="IPR033985">
    <property type="entry name" value="SusD-like_N"/>
</dbReference>
<evidence type="ECO:0000256" key="2">
    <source>
        <dbReference type="ARBA" id="ARBA00006275"/>
    </source>
</evidence>
<dbReference type="AlphaFoldDB" id="A0A2U2PHE7"/>
<dbReference type="Proteomes" id="UP000245647">
    <property type="component" value="Unassembled WGS sequence"/>
</dbReference>
<keyword evidence="10" id="KW-1185">Reference proteome</keyword>
<dbReference type="Gene3D" id="1.25.40.390">
    <property type="match status" value="1"/>
</dbReference>
<dbReference type="SUPFAM" id="SSF48452">
    <property type="entry name" value="TPR-like"/>
    <property type="match status" value="1"/>
</dbReference>
<dbReference type="InterPro" id="IPR012944">
    <property type="entry name" value="SusD_RagB_dom"/>
</dbReference>
<keyword evidence="3 6" id="KW-0732">Signal</keyword>
<evidence type="ECO:0000313" key="9">
    <source>
        <dbReference type="EMBL" id="PWG80682.1"/>
    </source>
</evidence>
<evidence type="ECO:0000259" key="7">
    <source>
        <dbReference type="Pfam" id="PF07980"/>
    </source>
</evidence>
<dbReference type="Pfam" id="PF14322">
    <property type="entry name" value="SusD-like_3"/>
    <property type="match status" value="1"/>
</dbReference>
<dbReference type="PROSITE" id="PS51257">
    <property type="entry name" value="PROKAR_LIPOPROTEIN"/>
    <property type="match status" value="1"/>
</dbReference>
<evidence type="ECO:0000256" key="5">
    <source>
        <dbReference type="ARBA" id="ARBA00023237"/>
    </source>
</evidence>
<reference evidence="9 10" key="1">
    <citation type="submission" date="2018-04" db="EMBL/GenBank/DDBJ databases">
        <title>Pedobacter chongqingensis sp. nov., isolated from a rottenly hemp rope.</title>
        <authorList>
            <person name="Cai Y."/>
        </authorList>
    </citation>
    <scope>NUCLEOTIDE SEQUENCE [LARGE SCALE GENOMIC DNA]</scope>
    <source>
        <strain evidence="9 10">FJ4-8</strain>
    </source>
</reference>
<keyword evidence="4" id="KW-0472">Membrane</keyword>
<evidence type="ECO:0000256" key="3">
    <source>
        <dbReference type="ARBA" id="ARBA00022729"/>
    </source>
</evidence>
<evidence type="ECO:0000256" key="6">
    <source>
        <dbReference type="SAM" id="SignalP"/>
    </source>
</evidence>
<dbReference type="EMBL" id="QEAS01000008">
    <property type="protein sequence ID" value="PWG80682.1"/>
    <property type="molecule type" value="Genomic_DNA"/>
</dbReference>
<feature type="signal peptide" evidence="6">
    <location>
        <begin position="1"/>
        <end position="29"/>
    </location>
</feature>
<name>A0A2U2PHE7_9SPHI</name>
<feature type="domain" description="SusD-like N-terminal" evidence="8">
    <location>
        <begin position="115"/>
        <end position="236"/>
    </location>
</feature>
<dbReference type="Pfam" id="PF07980">
    <property type="entry name" value="SusD_RagB"/>
    <property type="match status" value="1"/>
</dbReference>
<keyword evidence="5" id="KW-0998">Cell outer membrane</keyword>
<comment type="caution">
    <text evidence="9">The sequence shown here is derived from an EMBL/GenBank/DDBJ whole genome shotgun (WGS) entry which is preliminary data.</text>
</comment>
<gene>
    <name evidence="9" type="ORF">DDR33_11005</name>
</gene>
<evidence type="ECO:0000313" key="10">
    <source>
        <dbReference type="Proteomes" id="UP000245647"/>
    </source>
</evidence>
<evidence type="ECO:0000256" key="4">
    <source>
        <dbReference type="ARBA" id="ARBA00023136"/>
    </source>
</evidence>
<dbReference type="OrthoDB" id="608091at2"/>
<proteinExistence type="inferred from homology"/>
<dbReference type="InterPro" id="IPR011990">
    <property type="entry name" value="TPR-like_helical_dom_sf"/>
</dbReference>
<evidence type="ECO:0000256" key="1">
    <source>
        <dbReference type="ARBA" id="ARBA00004442"/>
    </source>
</evidence>
<protein>
    <submittedName>
        <fullName evidence="9">RagB/SusD family nutrient uptake outer membrane protein</fullName>
    </submittedName>
</protein>
<feature type="chain" id="PRO_5015613346" evidence="6">
    <location>
        <begin position="30"/>
        <end position="645"/>
    </location>
</feature>
<comment type="subcellular location">
    <subcellularLocation>
        <location evidence="1">Cell outer membrane</location>
    </subcellularLocation>
</comment>
<organism evidence="9 10">
    <name type="scientific">Pararcticibacter amylolyticus</name>
    <dbReference type="NCBI Taxonomy" id="2173175"/>
    <lineage>
        <taxon>Bacteria</taxon>
        <taxon>Pseudomonadati</taxon>
        <taxon>Bacteroidota</taxon>
        <taxon>Sphingobacteriia</taxon>
        <taxon>Sphingobacteriales</taxon>
        <taxon>Sphingobacteriaceae</taxon>
        <taxon>Pararcticibacter</taxon>
    </lineage>
</organism>
<comment type="similarity">
    <text evidence="2">Belongs to the SusD family.</text>
</comment>
<evidence type="ECO:0000259" key="8">
    <source>
        <dbReference type="Pfam" id="PF14322"/>
    </source>
</evidence>
<dbReference type="GO" id="GO:0009279">
    <property type="term" value="C:cell outer membrane"/>
    <property type="evidence" value="ECO:0007669"/>
    <property type="project" value="UniProtKB-SubCell"/>
</dbReference>
<accession>A0A2U2PHE7</accession>